<proteinExistence type="predicted"/>
<dbReference type="Pfam" id="PF06985">
    <property type="entry name" value="HET"/>
    <property type="match status" value="1"/>
</dbReference>
<evidence type="ECO:0000313" key="3">
    <source>
        <dbReference type="Proteomes" id="UP000287972"/>
    </source>
</evidence>
<dbReference type="InterPro" id="IPR010730">
    <property type="entry name" value="HET"/>
</dbReference>
<dbReference type="PANTHER" id="PTHR33112">
    <property type="entry name" value="DOMAIN PROTEIN, PUTATIVE-RELATED"/>
    <property type="match status" value="1"/>
</dbReference>
<protein>
    <recommendedName>
        <fullName evidence="1">Heterokaryon incompatibility domain-containing protein</fullName>
    </recommendedName>
</protein>
<keyword evidence="3" id="KW-1185">Reference proteome</keyword>
<evidence type="ECO:0000259" key="1">
    <source>
        <dbReference type="Pfam" id="PF06985"/>
    </source>
</evidence>
<dbReference type="PANTHER" id="PTHR33112:SF16">
    <property type="entry name" value="HETEROKARYON INCOMPATIBILITY DOMAIN-CONTAINING PROTEIN"/>
    <property type="match status" value="1"/>
</dbReference>
<organism evidence="2 3">
    <name type="scientific">Fusarium floridanum</name>
    <dbReference type="NCBI Taxonomy" id="1325733"/>
    <lineage>
        <taxon>Eukaryota</taxon>
        <taxon>Fungi</taxon>
        <taxon>Dikarya</taxon>
        <taxon>Ascomycota</taxon>
        <taxon>Pezizomycotina</taxon>
        <taxon>Sordariomycetes</taxon>
        <taxon>Hypocreomycetidae</taxon>
        <taxon>Hypocreales</taxon>
        <taxon>Nectriaceae</taxon>
        <taxon>Fusarium</taxon>
        <taxon>Fusarium solani species complex</taxon>
    </lineage>
</organism>
<name>A0A428RY86_9HYPO</name>
<reference evidence="2 3" key="1">
    <citation type="submission" date="2017-06" db="EMBL/GenBank/DDBJ databases">
        <title>Comparative genomic analysis of Ambrosia Fusariam Clade fungi.</title>
        <authorList>
            <person name="Stajich J.E."/>
            <person name="Carrillo J."/>
            <person name="Kijimoto T."/>
            <person name="Eskalen A."/>
            <person name="O'Donnell K."/>
            <person name="Kasson M."/>
        </authorList>
    </citation>
    <scope>NUCLEOTIDE SEQUENCE [LARGE SCALE GENOMIC DNA]</scope>
    <source>
        <strain evidence="2 3">NRRL62606</strain>
    </source>
</reference>
<accession>A0A428RY86</accession>
<comment type="caution">
    <text evidence="2">The sequence shown here is derived from an EMBL/GenBank/DDBJ whole genome shotgun (WGS) entry which is preliminary data.</text>
</comment>
<evidence type="ECO:0000313" key="2">
    <source>
        <dbReference type="EMBL" id="RSL82443.1"/>
    </source>
</evidence>
<feature type="domain" description="Heterokaryon incompatibility" evidence="1">
    <location>
        <begin position="7"/>
        <end position="129"/>
    </location>
</feature>
<dbReference type="AlphaFoldDB" id="A0A428RY86"/>
<sequence>MAQLKREIQLIELPKCFQEAVMATRRLGGQYLWIDSLCIIQDSPHDWAIESEQMHRVYSNGICNLAASNQSTSNRGLFCNRDPTMGSPFTVDSFWSDGTRAEKYVLNPNFANLFTSYGPLYRRAWVVQEQQLSPRTLHMTPFPVWECREAILTEHFPSTEASSPYKFNGCGLTKEGDRLIALCGVAKVFSQAFRGRYLAGIWEDFLLEGLLWCTTEEMSEIVRRGGTRRCKEYVAPSWSWASVKGIILPFDDKKIDVPLVDVLSAETQPRNGDPFGQLCGGSLTLDGVLFEFPRISDMLQDHQNFDRKPSYNGDALALDDCGVDDYGSLDTWFLPLAVSSAASKHPDLNICGIILQKATGTSETAAYTRIGRAVVSHDGDIAGTGWLLRDWISRPWSKDCYQTIEIV</sequence>
<dbReference type="Proteomes" id="UP000287972">
    <property type="component" value="Unassembled WGS sequence"/>
</dbReference>
<dbReference type="EMBL" id="NKCL01000101">
    <property type="protein sequence ID" value="RSL82443.1"/>
    <property type="molecule type" value="Genomic_DNA"/>
</dbReference>
<gene>
    <name evidence="2" type="ORF">CEP51_005173</name>
</gene>